<dbReference type="EMBL" id="JACVXD010000002">
    <property type="protein sequence ID" value="MBD0823476.1"/>
    <property type="molecule type" value="Genomic_DNA"/>
</dbReference>
<dbReference type="RefSeq" id="WP_188222780.1">
    <property type="nucleotide sequence ID" value="NZ_JACVXD010000002.1"/>
</dbReference>
<evidence type="ECO:0000313" key="2">
    <source>
        <dbReference type="Proteomes" id="UP000621516"/>
    </source>
</evidence>
<reference evidence="1 2" key="1">
    <citation type="journal article" date="2018" name="J. Microbiol.">
        <title>Aestuariibaculum marinum sp. nov., a marine bacterium isolated from seawater in South Korea.</title>
        <authorList>
            <person name="Choi J."/>
            <person name="Lee D."/>
            <person name="Jang J.H."/>
            <person name="Cha S."/>
            <person name="Seo T."/>
        </authorList>
    </citation>
    <scope>NUCLEOTIDE SEQUENCE [LARGE SCALE GENOMIC DNA]</scope>
    <source>
        <strain evidence="1 2">IP7</strain>
    </source>
</reference>
<keyword evidence="2" id="KW-1185">Reference proteome</keyword>
<dbReference type="AlphaFoldDB" id="A0A8J6Q8J6"/>
<comment type="caution">
    <text evidence="1">The sequence shown here is derived from an EMBL/GenBank/DDBJ whole genome shotgun (WGS) entry which is preliminary data.</text>
</comment>
<proteinExistence type="predicted"/>
<evidence type="ECO:0000313" key="1">
    <source>
        <dbReference type="EMBL" id="MBD0823476.1"/>
    </source>
</evidence>
<organism evidence="1 2">
    <name type="scientific">Aestuariibaculum marinum</name>
    <dbReference type="NCBI Taxonomy" id="2683592"/>
    <lineage>
        <taxon>Bacteria</taxon>
        <taxon>Pseudomonadati</taxon>
        <taxon>Bacteroidota</taxon>
        <taxon>Flavobacteriia</taxon>
        <taxon>Flavobacteriales</taxon>
        <taxon>Flavobacteriaceae</taxon>
    </lineage>
</organism>
<protein>
    <submittedName>
        <fullName evidence="1">Uncharacterized protein</fullName>
    </submittedName>
</protein>
<accession>A0A8J6Q8J6</accession>
<name>A0A8J6Q8J6_9FLAO</name>
<sequence>MLPRKVKHERVTNELFNKINDAKPTKNKWLYTADSFGKMEEGIVR</sequence>
<gene>
    <name evidence="1" type="ORF">ICJ85_05530</name>
</gene>
<dbReference type="Proteomes" id="UP000621516">
    <property type="component" value="Unassembled WGS sequence"/>
</dbReference>